<name>A0AAX4HVR3_9PEZI</name>
<evidence type="ECO:0000313" key="3">
    <source>
        <dbReference type="EMBL" id="WQF75124.1"/>
    </source>
</evidence>
<dbReference type="KEGG" id="cdet:87936641"/>
<dbReference type="AlphaFoldDB" id="A0AAX4HVR3"/>
<organism evidence="3 4">
    <name type="scientific">Colletotrichum destructivum</name>
    <dbReference type="NCBI Taxonomy" id="34406"/>
    <lineage>
        <taxon>Eukaryota</taxon>
        <taxon>Fungi</taxon>
        <taxon>Dikarya</taxon>
        <taxon>Ascomycota</taxon>
        <taxon>Pezizomycotina</taxon>
        <taxon>Sordariomycetes</taxon>
        <taxon>Hypocreomycetidae</taxon>
        <taxon>Glomerellales</taxon>
        <taxon>Glomerellaceae</taxon>
        <taxon>Colletotrichum</taxon>
        <taxon>Colletotrichum destructivum species complex</taxon>
    </lineage>
</organism>
<evidence type="ECO:0000256" key="1">
    <source>
        <dbReference type="SAM" id="MobiDB-lite"/>
    </source>
</evidence>
<feature type="compositionally biased region" description="Low complexity" evidence="1">
    <location>
        <begin position="112"/>
        <end position="130"/>
    </location>
</feature>
<feature type="chain" id="PRO_5043455598" description="Cell wall protein" evidence="2">
    <location>
        <begin position="21"/>
        <end position="247"/>
    </location>
</feature>
<feature type="signal peptide" evidence="2">
    <location>
        <begin position="1"/>
        <end position="20"/>
    </location>
</feature>
<evidence type="ECO:0000256" key="2">
    <source>
        <dbReference type="SAM" id="SignalP"/>
    </source>
</evidence>
<sequence length="247" mass="25517">MQTKIFAVAVAALSMASVQGAITQRATIGPIVLITPQITINPNELTQATFNTLQLLRDDILKTADVVNQLTTNNILNRISQATAVLTQATANVGTIVAKITGLLNILNNPPSTTPTLPGAPSTTPTLPGTPSVPALPDIGGAAEDVVRAAQTLARAITAQIQTLQQQTNSITGILLKPIYSITLAALQTILANVGTISNNALGTAATVLQTVNATAATVESILARVQSARLKLNPVLVIGLNPDIVF</sequence>
<keyword evidence="4" id="KW-1185">Reference proteome</keyword>
<feature type="region of interest" description="Disordered" evidence="1">
    <location>
        <begin position="112"/>
        <end position="132"/>
    </location>
</feature>
<evidence type="ECO:0008006" key="5">
    <source>
        <dbReference type="Google" id="ProtNLM"/>
    </source>
</evidence>
<dbReference type="EMBL" id="CP137305">
    <property type="protein sequence ID" value="WQF75124.1"/>
    <property type="molecule type" value="Genomic_DNA"/>
</dbReference>
<proteinExistence type="predicted"/>
<keyword evidence="2" id="KW-0732">Signal</keyword>
<dbReference type="RefSeq" id="XP_062772348.1">
    <property type="nucleotide sequence ID" value="XM_062916297.1"/>
</dbReference>
<reference evidence="4" key="1">
    <citation type="journal article" date="2023" name="bioRxiv">
        <title>Complete genome of the Medicago anthracnose fungus, Colletotrichum destructivum, reveals a mini-chromosome-like region within a core chromosome.</title>
        <authorList>
            <person name="Lapalu N."/>
            <person name="Simon A."/>
            <person name="Lu A."/>
            <person name="Plaumann P.-L."/>
            <person name="Amselem J."/>
            <person name="Pigne S."/>
            <person name="Auger A."/>
            <person name="Koch C."/>
            <person name="Dallery J.-F."/>
            <person name="O'Connell R.J."/>
        </authorList>
    </citation>
    <scope>NUCLEOTIDE SEQUENCE [LARGE SCALE GENOMIC DNA]</scope>
    <source>
        <strain evidence="4">CBS 520.97</strain>
    </source>
</reference>
<accession>A0AAX4HVR3</accession>
<protein>
    <recommendedName>
        <fullName evidence="5">Cell wall protein</fullName>
    </recommendedName>
</protein>
<gene>
    <name evidence="3" type="ORF">CDEST_00138</name>
</gene>
<dbReference type="Proteomes" id="UP001322277">
    <property type="component" value="Chromosome 1"/>
</dbReference>
<dbReference type="GeneID" id="87936641"/>
<evidence type="ECO:0000313" key="4">
    <source>
        <dbReference type="Proteomes" id="UP001322277"/>
    </source>
</evidence>